<dbReference type="SUPFAM" id="SSF54695">
    <property type="entry name" value="POZ domain"/>
    <property type="match status" value="1"/>
</dbReference>
<evidence type="ECO:0000256" key="1">
    <source>
        <dbReference type="SAM" id="MobiDB-lite"/>
    </source>
</evidence>
<organism evidence="2 3">
    <name type="scientific">Fusarium albosuccineum</name>
    <dbReference type="NCBI Taxonomy" id="1237068"/>
    <lineage>
        <taxon>Eukaryota</taxon>
        <taxon>Fungi</taxon>
        <taxon>Dikarya</taxon>
        <taxon>Ascomycota</taxon>
        <taxon>Pezizomycotina</taxon>
        <taxon>Sordariomycetes</taxon>
        <taxon>Hypocreomycetidae</taxon>
        <taxon>Hypocreales</taxon>
        <taxon>Nectriaceae</taxon>
        <taxon>Fusarium</taxon>
        <taxon>Fusarium decemcellulare species complex</taxon>
    </lineage>
</organism>
<dbReference type="OrthoDB" id="5326346at2759"/>
<reference evidence="2 3" key="1">
    <citation type="submission" date="2020-01" db="EMBL/GenBank/DDBJ databases">
        <title>Identification and distribution of gene clusters putatively required for synthesis of sphingolipid metabolism inhibitors in phylogenetically diverse species of the filamentous fungus Fusarium.</title>
        <authorList>
            <person name="Kim H.-S."/>
            <person name="Busman M."/>
            <person name="Brown D.W."/>
            <person name="Divon H."/>
            <person name="Uhlig S."/>
            <person name="Proctor R.H."/>
        </authorList>
    </citation>
    <scope>NUCLEOTIDE SEQUENCE [LARGE SCALE GENOMIC DNA]</scope>
    <source>
        <strain evidence="2 3">NRRL 20459</strain>
    </source>
</reference>
<evidence type="ECO:0000313" key="2">
    <source>
        <dbReference type="EMBL" id="KAF4467817.1"/>
    </source>
</evidence>
<sequence>MKTSILILDPNGDTELILRRPNLSQNEKEEEPGVESSSEAADGEPQTHETPTVVFCDRSASIHTVADIRELKPDDDKSQSIEIRFRVSSPHLILASPMFKAMLDGPFSEGVRNERGLYEIKAFEWSAEALLILLNIIHGHHRSTPKTVDVSLLEQVAVLVDYYQCHEIVEVFADKWMAAHQDAFPKDYGNACMSWMFFAWVFSDEKLFKTMVSIAVRFSREPLQTSLPIPNTIVGQSRIIHFVLPEPSNAHPEKLESRRQFLINQVIDNVYGMLESLWATNDGCSVECSCMLLGSLMKQMRAHGLQIPRPAGWTGQEKSVIEWRQFINTLNSPAWSQDRQFGGSTKHECTFKDKTLPWMEDMARTYMSGIEFQDFRSVKVSPNDAPSVEPK</sequence>
<proteinExistence type="predicted"/>
<dbReference type="Gene3D" id="3.30.710.10">
    <property type="entry name" value="Potassium Channel Kv1.1, Chain A"/>
    <property type="match status" value="1"/>
</dbReference>
<gene>
    <name evidence="2" type="ORF">FALBO_5307</name>
</gene>
<accession>A0A8H4LGV9</accession>
<name>A0A8H4LGV9_9HYPO</name>
<keyword evidence="3" id="KW-1185">Reference proteome</keyword>
<dbReference type="InterPro" id="IPR011333">
    <property type="entry name" value="SKP1/BTB/POZ_sf"/>
</dbReference>
<comment type="caution">
    <text evidence="2">The sequence shown here is derived from an EMBL/GenBank/DDBJ whole genome shotgun (WGS) entry which is preliminary data.</text>
</comment>
<protein>
    <recommendedName>
        <fullName evidence="4">BTB domain-containing protein</fullName>
    </recommendedName>
</protein>
<dbReference type="AlphaFoldDB" id="A0A8H4LGV9"/>
<evidence type="ECO:0000313" key="3">
    <source>
        <dbReference type="Proteomes" id="UP000554235"/>
    </source>
</evidence>
<feature type="region of interest" description="Disordered" evidence="1">
    <location>
        <begin position="17"/>
        <end position="51"/>
    </location>
</feature>
<dbReference type="EMBL" id="JAADYS010000692">
    <property type="protein sequence ID" value="KAF4467817.1"/>
    <property type="molecule type" value="Genomic_DNA"/>
</dbReference>
<dbReference type="Proteomes" id="UP000554235">
    <property type="component" value="Unassembled WGS sequence"/>
</dbReference>
<evidence type="ECO:0008006" key="4">
    <source>
        <dbReference type="Google" id="ProtNLM"/>
    </source>
</evidence>